<reference evidence="3 4" key="1">
    <citation type="journal article" date="2020" name="Genomics">
        <title>Complete, high-quality genomes from long-read metagenomic sequencing of two wolf lichen thalli reveals enigmatic genome architecture.</title>
        <authorList>
            <person name="McKenzie S.K."/>
            <person name="Walston R.F."/>
            <person name="Allen J.L."/>
        </authorList>
    </citation>
    <scope>NUCLEOTIDE SEQUENCE [LARGE SCALE GENOMIC DNA]</scope>
    <source>
        <strain evidence="3">WasteWater1</strain>
    </source>
</reference>
<dbReference type="Proteomes" id="UP000593566">
    <property type="component" value="Unassembled WGS sequence"/>
</dbReference>
<feature type="compositionally biased region" description="Low complexity" evidence="2">
    <location>
        <begin position="279"/>
        <end position="295"/>
    </location>
</feature>
<feature type="compositionally biased region" description="Basic and acidic residues" evidence="2">
    <location>
        <begin position="28"/>
        <end position="53"/>
    </location>
</feature>
<feature type="compositionally biased region" description="Polar residues" evidence="2">
    <location>
        <begin position="221"/>
        <end position="234"/>
    </location>
</feature>
<feature type="coiled-coil region" evidence="1">
    <location>
        <begin position="138"/>
        <end position="165"/>
    </location>
</feature>
<dbReference type="RefSeq" id="XP_037150136.1">
    <property type="nucleotide sequence ID" value="XM_037294058.1"/>
</dbReference>
<feature type="compositionally biased region" description="Polar residues" evidence="2">
    <location>
        <begin position="365"/>
        <end position="382"/>
    </location>
</feature>
<sequence>MSSVQALANIDTSLPALEKTAQILQDQSKRFGEQQRLKGKQGDKQVVEQKDTAGDLEAQASADTGELRKEVSKGQRAEADAFTIQSLRERIIHLEEEEKTRLEAEKEIVCESIQLWSIEHEMRLSLESTANVDAAHLIRNQNGLLKDAKANIHALECELQAYKDRYGSLGRPLFRGPSWGPSNWLQHTPPSTPSSLHLHQHQFRHIRPKVRLPTIGAGQGTSFVTTPGQSQVVSESPAPTPHLGGGPLQPSSSFVPTLSHPRVVNEAPASADRLGQNVFHPHSSIVPSPSQSPVVDKTATSTAPSGHGVFEPNLPRNPVSQRLRMQDQSQRRATVLPHLRHLQKAPQPAGTTHIQPGLPRPQPDTPSGSRDTQDTESSVQTQVNHTFYNWIDGMWQAEDS</sequence>
<feature type="region of interest" description="Disordered" evidence="2">
    <location>
        <begin position="221"/>
        <end position="258"/>
    </location>
</feature>
<dbReference type="GeneID" id="59331546"/>
<proteinExistence type="predicted"/>
<evidence type="ECO:0000256" key="2">
    <source>
        <dbReference type="SAM" id="MobiDB-lite"/>
    </source>
</evidence>
<feature type="region of interest" description="Disordered" evidence="2">
    <location>
        <begin position="279"/>
        <end position="382"/>
    </location>
</feature>
<organism evidence="3 4">
    <name type="scientific">Letharia lupina</name>
    <dbReference type="NCBI Taxonomy" id="560253"/>
    <lineage>
        <taxon>Eukaryota</taxon>
        <taxon>Fungi</taxon>
        <taxon>Dikarya</taxon>
        <taxon>Ascomycota</taxon>
        <taxon>Pezizomycotina</taxon>
        <taxon>Lecanoromycetes</taxon>
        <taxon>OSLEUM clade</taxon>
        <taxon>Lecanoromycetidae</taxon>
        <taxon>Lecanorales</taxon>
        <taxon>Lecanorineae</taxon>
        <taxon>Parmeliaceae</taxon>
        <taxon>Letharia</taxon>
    </lineage>
</organism>
<evidence type="ECO:0000313" key="3">
    <source>
        <dbReference type="EMBL" id="KAF6220701.1"/>
    </source>
</evidence>
<accession>A0A8H6FA91</accession>
<keyword evidence="1" id="KW-0175">Coiled coil</keyword>
<gene>
    <name evidence="3" type="ORF">HO133_003134</name>
</gene>
<feature type="region of interest" description="Disordered" evidence="2">
    <location>
        <begin position="28"/>
        <end position="72"/>
    </location>
</feature>
<comment type="caution">
    <text evidence="3">The sequence shown here is derived from an EMBL/GenBank/DDBJ whole genome shotgun (WGS) entry which is preliminary data.</text>
</comment>
<keyword evidence="4" id="KW-1185">Reference proteome</keyword>
<protein>
    <submittedName>
        <fullName evidence="3">Uncharacterized protein</fullName>
    </submittedName>
</protein>
<name>A0A8H6FA91_9LECA</name>
<evidence type="ECO:0000256" key="1">
    <source>
        <dbReference type="SAM" id="Coils"/>
    </source>
</evidence>
<dbReference type="AlphaFoldDB" id="A0A8H6FA91"/>
<dbReference type="EMBL" id="JACCJB010000016">
    <property type="protein sequence ID" value="KAF6220701.1"/>
    <property type="molecule type" value="Genomic_DNA"/>
</dbReference>
<evidence type="ECO:0000313" key="4">
    <source>
        <dbReference type="Proteomes" id="UP000593566"/>
    </source>
</evidence>